<comment type="caution">
    <text evidence="1">The sequence shown here is derived from an EMBL/GenBank/DDBJ whole genome shotgun (WGS) entry which is preliminary data.</text>
</comment>
<sequence length="63" mass="7085">MISAADRYRQEWATKTGRNPVDVYVPAALLKEKGQEVGSLHEMRTRQRMPMKLALLSSARVAA</sequence>
<reference evidence="1 2" key="1">
    <citation type="journal article" date="2016" name="Arch. Microbiol.">
        <title>Streptomyces zhihengii sp. nov., isolated from rhizospheric soil of Psammosilene tunicoides.</title>
        <authorList>
            <person name="Huang M.J."/>
            <person name="Fei J.J."/>
            <person name="Salam N."/>
            <person name="Kim C.J."/>
            <person name="Hozzein W.N."/>
            <person name="Xiao M."/>
            <person name="Huang H.Q."/>
            <person name="Li W.J."/>
        </authorList>
    </citation>
    <scope>NUCLEOTIDE SEQUENCE [LARGE SCALE GENOMIC DNA]</scope>
    <source>
        <strain evidence="1 2">YIM T102</strain>
    </source>
</reference>
<accession>A0ABS2V3Y1</accession>
<evidence type="ECO:0000313" key="2">
    <source>
        <dbReference type="Proteomes" id="UP000664109"/>
    </source>
</evidence>
<proteinExistence type="predicted"/>
<name>A0ABS2V3Y1_9ACTN</name>
<geneLocation type="plasmid" evidence="1">
    <name>unnamed1</name>
</geneLocation>
<evidence type="ECO:0000313" key="1">
    <source>
        <dbReference type="EMBL" id="MBM9624541.1"/>
    </source>
</evidence>
<dbReference type="EMBL" id="JAFEJA010000003">
    <property type="protein sequence ID" value="MBM9624541.1"/>
    <property type="molecule type" value="Genomic_DNA"/>
</dbReference>
<keyword evidence="2" id="KW-1185">Reference proteome</keyword>
<dbReference type="RefSeq" id="WP_205378716.1">
    <property type="nucleotide sequence ID" value="NZ_JAFEJA010000003.1"/>
</dbReference>
<organism evidence="1 2">
    <name type="scientific">Streptomyces zhihengii</name>
    <dbReference type="NCBI Taxonomy" id="1818004"/>
    <lineage>
        <taxon>Bacteria</taxon>
        <taxon>Bacillati</taxon>
        <taxon>Actinomycetota</taxon>
        <taxon>Actinomycetes</taxon>
        <taxon>Kitasatosporales</taxon>
        <taxon>Streptomycetaceae</taxon>
        <taxon>Streptomyces</taxon>
    </lineage>
</organism>
<gene>
    <name evidence="1" type="ORF">JE024_39045</name>
</gene>
<dbReference type="Proteomes" id="UP000664109">
    <property type="component" value="Unassembled WGS sequence"/>
</dbReference>
<keyword evidence="1" id="KW-0614">Plasmid</keyword>
<protein>
    <submittedName>
        <fullName evidence="1">Uncharacterized protein</fullName>
    </submittedName>
</protein>